<evidence type="ECO:0000256" key="5">
    <source>
        <dbReference type="ARBA" id="ARBA00023242"/>
    </source>
</evidence>
<protein>
    <submittedName>
        <fullName evidence="8">B3 domain-containing transcription factor FUS3</fullName>
    </submittedName>
</protein>
<keyword evidence="9" id="KW-1185">Reference proteome</keyword>
<evidence type="ECO:0000313" key="9">
    <source>
        <dbReference type="Proteomes" id="UP000685013"/>
    </source>
</evidence>
<name>A0AAV6NRZ5_9ROSI</name>
<dbReference type="PANTHER" id="PTHR36899:SF3">
    <property type="entry name" value="F13K23.8 PROTEIN"/>
    <property type="match status" value="1"/>
</dbReference>
<dbReference type="Pfam" id="PF02362">
    <property type="entry name" value="B3"/>
    <property type="match status" value="1"/>
</dbReference>
<dbReference type="PANTHER" id="PTHR36899">
    <property type="entry name" value="OS04G0395700 PROTEIN"/>
    <property type="match status" value="1"/>
</dbReference>
<feature type="non-terminal residue" evidence="8">
    <location>
        <position position="1"/>
    </location>
</feature>
<keyword evidence="2" id="KW-0805">Transcription regulation</keyword>
<feature type="compositionally biased region" description="Acidic residues" evidence="6">
    <location>
        <begin position="456"/>
        <end position="466"/>
    </location>
</feature>
<dbReference type="GO" id="GO:0005634">
    <property type="term" value="C:nucleus"/>
    <property type="evidence" value="ECO:0007669"/>
    <property type="project" value="UniProtKB-SubCell"/>
</dbReference>
<keyword evidence="5" id="KW-0539">Nucleus</keyword>
<dbReference type="SMART" id="SM01019">
    <property type="entry name" value="B3"/>
    <property type="match status" value="1"/>
</dbReference>
<evidence type="ECO:0000256" key="1">
    <source>
        <dbReference type="ARBA" id="ARBA00004123"/>
    </source>
</evidence>
<feature type="region of interest" description="Disordered" evidence="6">
    <location>
        <begin position="33"/>
        <end position="71"/>
    </location>
</feature>
<gene>
    <name evidence="8" type="primary">FUS3</name>
    <name evidence="8" type="ORF">SDJN03_07225</name>
</gene>
<keyword evidence="4" id="KW-0804">Transcription</keyword>
<feature type="compositionally biased region" description="Acidic residues" evidence="6">
    <location>
        <begin position="348"/>
        <end position="370"/>
    </location>
</feature>
<keyword evidence="3" id="KW-0238">DNA-binding</keyword>
<dbReference type="GO" id="GO:0003677">
    <property type="term" value="F:DNA binding"/>
    <property type="evidence" value="ECO:0007669"/>
    <property type="project" value="UniProtKB-KW"/>
</dbReference>
<organism evidence="8 9">
    <name type="scientific">Cucurbita argyrosperma subsp. sororia</name>
    <dbReference type="NCBI Taxonomy" id="37648"/>
    <lineage>
        <taxon>Eukaryota</taxon>
        <taxon>Viridiplantae</taxon>
        <taxon>Streptophyta</taxon>
        <taxon>Embryophyta</taxon>
        <taxon>Tracheophyta</taxon>
        <taxon>Spermatophyta</taxon>
        <taxon>Magnoliopsida</taxon>
        <taxon>eudicotyledons</taxon>
        <taxon>Gunneridae</taxon>
        <taxon>Pentapetalae</taxon>
        <taxon>rosids</taxon>
        <taxon>fabids</taxon>
        <taxon>Cucurbitales</taxon>
        <taxon>Cucurbitaceae</taxon>
        <taxon>Cucurbiteae</taxon>
        <taxon>Cucurbita</taxon>
    </lineage>
</organism>
<evidence type="ECO:0000313" key="8">
    <source>
        <dbReference type="EMBL" id="KAG6601992.1"/>
    </source>
</evidence>
<feature type="region of interest" description="Disordered" evidence="6">
    <location>
        <begin position="323"/>
        <end position="466"/>
    </location>
</feature>
<dbReference type="InterPro" id="IPR003340">
    <property type="entry name" value="B3_DNA-bd"/>
</dbReference>
<dbReference type="AlphaFoldDB" id="A0AAV6NRZ5"/>
<dbReference type="FunFam" id="2.40.330.10:FF:000003">
    <property type="entry name" value="B3 domain-containing transcription factor FUS3"/>
    <property type="match status" value="1"/>
</dbReference>
<feature type="domain" description="TF-B3" evidence="7">
    <location>
        <begin position="82"/>
        <end position="184"/>
    </location>
</feature>
<feature type="compositionally biased region" description="Acidic residues" evidence="6">
    <location>
        <begin position="400"/>
        <end position="431"/>
    </location>
</feature>
<comment type="caution">
    <text evidence="8">The sequence shown here is derived from an EMBL/GenBank/DDBJ whole genome shotgun (WGS) entry which is preliminary data.</text>
</comment>
<proteinExistence type="predicted"/>
<evidence type="ECO:0000256" key="4">
    <source>
        <dbReference type="ARBA" id="ARBA00023163"/>
    </source>
</evidence>
<reference evidence="8 9" key="1">
    <citation type="journal article" date="2021" name="Hortic Res">
        <title>The domestication of Cucurbita argyrosperma as revealed by the genome of its wild relative.</title>
        <authorList>
            <person name="Barrera-Redondo J."/>
            <person name="Sanchez-de la Vega G."/>
            <person name="Aguirre-Liguori J.A."/>
            <person name="Castellanos-Morales G."/>
            <person name="Gutierrez-Guerrero Y.T."/>
            <person name="Aguirre-Dugua X."/>
            <person name="Aguirre-Planter E."/>
            <person name="Tenaillon M.I."/>
            <person name="Lira-Saade R."/>
            <person name="Eguiarte L.E."/>
        </authorList>
    </citation>
    <scope>NUCLEOTIDE SEQUENCE [LARGE SCALE GENOMIC DNA]</scope>
    <source>
        <strain evidence="8">JBR-2021</strain>
    </source>
</reference>
<feature type="compositionally biased region" description="Basic and acidic residues" evidence="6">
    <location>
        <begin position="371"/>
        <end position="399"/>
    </location>
</feature>
<dbReference type="GO" id="GO:0009733">
    <property type="term" value="P:response to auxin"/>
    <property type="evidence" value="ECO:0007669"/>
    <property type="project" value="UniProtKB-ARBA"/>
</dbReference>
<evidence type="ECO:0000256" key="6">
    <source>
        <dbReference type="SAM" id="MobiDB-lite"/>
    </source>
</evidence>
<evidence type="ECO:0000256" key="2">
    <source>
        <dbReference type="ARBA" id="ARBA00023015"/>
    </source>
</evidence>
<feature type="compositionally biased region" description="Basic residues" evidence="6">
    <location>
        <begin position="38"/>
        <end position="49"/>
    </location>
</feature>
<dbReference type="EMBL" id="JAGKQH010000004">
    <property type="protein sequence ID" value="KAG6601992.1"/>
    <property type="molecule type" value="Genomic_DNA"/>
</dbReference>
<dbReference type="Proteomes" id="UP000685013">
    <property type="component" value="Chromosome 4"/>
</dbReference>
<feature type="compositionally biased region" description="Low complexity" evidence="6">
    <location>
        <begin position="50"/>
        <end position="66"/>
    </location>
</feature>
<accession>A0AAV6NRZ5</accession>
<sequence length="466" mass="51352">MMSIINQDHCPLQDVNHRLAAASPDLAAAVPGFGGGGVHRKKRMARQRRSSSNLHFSFPPSSSSAHLPPPRVIDPRRLKFLFQKELKNSDVSSLRRMILPKKAAETHLPTLESKEGIIITMDDLDGVHVWNFKYRFWPNNNSRMYVLENTGDFVNAHGIQLGDFILVYQDFEDHSYVIQAKKASDPEIYSDIANSCVMNGDIVFQDFNATKAANSMYVPSSTMDDPVSSFIYDTSSAFDNDSSFDFMSSSMTNYSRMGGIEGARSFQGGFCATLMAETTNTEEPVFDAKRKVDTCSEEKQERSNKIQKLEVVEGDSCNAVKNGVSGGGIDGDSLVEGGKDGGVCVDVGEAEDEDYQEVDSDEDEEEDDSDDGGKLSGKMDEDRKGKGIMKDDKGKGKFIEEEEDDDDDDDGSELGSEESDLSDDPLTEVDLDNILPSRTRRRTVHPGVYFATDLGNDNDDSSDSDA</sequence>
<dbReference type="PROSITE" id="PS50863">
    <property type="entry name" value="B3"/>
    <property type="match status" value="1"/>
</dbReference>
<evidence type="ECO:0000256" key="3">
    <source>
        <dbReference type="ARBA" id="ARBA00023125"/>
    </source>
</evidence>
<dbReference type="CDD" id="cd10017">
    <property type="entry name" value="B3_DNA"/>
    <property type="match status" value="1"/>
</dbReference>
<comment type="subcellular location">
    <subcellularLocation>
        <location evidence="1">Nucleus</location>
    </subcellularLocation>
</comment>
<evidence type="ECO:0000259" key="7">
    <source>
        <dbReference type="PROSITE" id="PS50863"/>
    </source>
</evidence>